<gene>
    <name evidence="1" type="ORF">F7725_008438</name>
</gene>
<dbReference type="AlphaFoldDB" id="A0A7J5Y773"/>
<proteinExistence type="predicted"/>
<organism evidence="1 2">
    <name type="scientific">Dissostichus mawsoni</name>
    <name type="common">Antarctic cod</name>
    <dbReference type="NCBI Taxonomy" id="36200"/>
    <lineage>
        <taxon>Eukaryota</taxon>
        <taxon>Metazoa</taxon>
        <taxon>Chordata</taxon>
        <taxon>Craniata</taxon>
        <taxon>Vertebrata</taxon>
        <taxon>Euteleostomi</taxon>
        <taxon>Actinopterygii</taxon>
        <taxon>Neopterygii</taxon>
        <taxon>Teleostei</taxon>
        <taxon>Neoteleostei</taxon>
        <taxon>Acanthomorphata</taxon>
        <taxon>Eupercaria</taxon>
        <taxon>Perciformes</taxon>
        <taxon>Notothenioidei</taxon>
        <taxon>Nototheniidae</taxon>
        <taxon>Dissostichus</taxon>
    </lineage>
</organism>
<dbReference type="Proteomes" id="UP000518266">
    <property type="component" value="Unassembled WGS sequence"/>
</dbReference>
<evidence type="ECO:0000313" key="1">
    <source>
        <dbReference type="EMBL" id="KAF3845275.1"/>
    </source>
</evidence>
<accession>A0A7J5Y773</accession>
<name>A0A7J5Y773_DISMA</name>
<dbReference type="EMBL" id="JAAKFY010000015">
    <property type="protein sequence ID" value="KAF3845275.1"/>
    <property type="molecule type" value="Genomic_DNA"/>
</dbReference>
<sequence length="85" mass="8752">MTLSPVLPSLSAGKGLGKTGFVTLMKPSPLQPPSGQIRCFLTLSAGSLPVFADPNASPSATSVCPLLYPPPPLPPLPPPSLHQIR</sequence>
<keyword evidence="2" id="KW-1185">Reference proteome</keyword>
<protein>
    <submittedName>
        <fullName evidence="1">Uncharacterized protein</fullName>
    </submittedName>
</protein>
<comment type="caution">
    <text evidence="1">The sequence shown here is derived from an EMBL/GenBank/DDBJ whole genome shotgun (WGS) entry which is preliminary data.</text>
</comment>
<reference evidence="1 2" key="1">
    <citation type="submission" date="2020-03" db="EMBL/GenBank/DDBJ databases">
        <title>Dissostichus mawsoni Genome sequencing and assembly.</title>
        <authorList>
            <person name="Park H."/>
        </authorList>
    </citation>
    <scope>NUCLEOTIDE SEQUENCE [LARGE SCALE GENOMIC DNA]</scope>
    <source>
        <strain evidence="1">DM0001</strain>
        <tissue evidence="1">Muscle</tissue>
    </source>
</reference>
<evidence type="ECO:0000313" key="2">
    <source>
        <dbReference type="Proteomes" id="UP000518266"/>
    </source>
</evidence>